<dbReference type="Proteomes" id="UP001382727">
    <property type="component" value="Chromosome"/>
</dbReference>
<sequence>MMTDLDAEEARWADWIEDACAAVGIEPESVDVPGIHVLTRQIAHGFERPMAPVGAYILGVAVGYLEAQGRPVDLESMRRAIAATIKDQPRKDGA</sequence>
<dbReference type="InterPro" id="IPR045598">
    <property type="entry name" value="DUF6457"/>
</dbReference>
<feature type="domain" description="DUF6457" evidence="1">
    <location>
        <begin position="9"/>
        <end position="88"/>
    </location>
</feature>
<reference evidence="2 3" key="1">
    <citation type="submission" date="2024-02" db="EMBL/GenBank/DDBJ databases">
        <title>Janibacter sp. nov., isolated from gut of marine sandworm.</title>
        <authorList>
            <person name="Kim B."/>
            <person name="Jun M.O."/>
            <person name="Shin N.-R."/>
        </authorList>
    </citation>
    <scope>NUCLEOTIDE SEQUENCE [LARGE SCALE GENOMIC DNA]</scope>
    <source>
        <strain evidence="2 3">A1S7</strain>
    </source>
</reference>
<dbReference type="RefSeq" id="WP_338748169.1">
    <property type="nucleotide sequence ID" value="NZ_CP144913.1"/>
</dbReference>
<evidence type="ECO:0000313" key="3">
    <source>
        <dbReference type="Proteomes" id="UP001382727"/>
    </source>
</evidence>
<dbReference type="Pfam" id="PF20058">
    <property type="entry name" value="DUF6457"/>
    <property type="match status" value="1"/>
</dbReference>
<evidence type="ECO:0000259" key="1">
    <source>
        <dbReference type="Pfam" id="PF20058"/>
    </source>
</evidence>
<protein>
    <submittedName>
        <fullName evidence="2">DUF6457 domain-containing protein</fullName>
    </submittedName>
</protein>
<name>A0ABZ2MEL0_9MICO</name>
<proteinExistence type="predicted"/>
<accession>A0ABZ2MEL0</accession>
<keyword evidence="3" id="KW-1185">Reference proteome</keyword>
<evidence type="ECO:0000313" key="2">
    <source>
        <dbReference type="EMBL" id="WXB75448.1"/>
    </source>
</evidence>
<dbReference type="EMBL" id="CP144913">
    <property type="protein sequence ID" value="WXB75448.1"/>
    <property type="molecule type" value="Genomic_DNA"/>
</dbReference>
<gene>
    <name evidence="2" type="ORF">V1351_10850</name>
</gene>
<organism evidence="2 3">
    <name type="scientific">Janibacter alittae</name>
    <dbReference type="NCBI Taxonomy" id="3115209"/>
    <lineage>
        <taxon>Bacteria</taxon>
        <taxon>Bacillati</taxon>
        <taxon>Actinomycetota</taxon>
        <taxon>Actinomycetes</taxon>
        <taxon>Micrococcales</taxon>
        <taxon>Intrasporangiaceae</taxon>
        <taxon>Janibacter</taxon>
    </lineage>
</organism>